<dbReference type="Gene3D" id="3.10.20.80">
    <property type="entry name" value="Translation initiation factor 3 (IF-3), N-terminal domain"/>
    <property type="match status" value="1"/>
</dbReference>
<protein>
    <recommendedName>
        <fullName evidence="4">Translation initiation factor IF-3</fullName>
    </recommendedName>
</protein>
<dbReference type="GO" id="GO:0043022">
    <property type="term" value="F:ribosome binding"/>
    <property type="evidence" value="ECO:0007669"/>
    <property type="project" value="TreeGrafter"/>
</dbReference>
<dbReference type="AlphaFoldDB" id="A0A1F5NNU5"/>
<evidence type="ECO:0000313" key="7">
    <source>
        <dbReference type="EMBL" id="OGE79355.1"/>
    </source>
</evidence>
<feature type="domain" description="Translation initiation factor 3 N-terminal" evidence="6">
    <location>
        <begin position="8"/>
        <end position="75"/>
    </location>
</feature>
<evidence type="ECO:0000256" key="4">
    <source>
        <dbReference type="NCBIfam" id="TIGR00168"/>
    </source>
</evidence>
<dbReference type="SUPFAM" id="SSF54364">
    <property type="entry name" value="Translation initiation factor IF3, N-terminal domain"/>
    <property type="match status" value="1"/>
</dbReference>
<evidence type="ECO:0000259" key="5">
    <source>
        <dbReference type="Pfam" id="PF00707"/>
    </source>
</evidence>
<dbReference type="InterPro" id="IPR036787">
    <property type="entry name" value="T_IF-3_N_sf"/>
</dbReference>
<organism evidence="7 8">
    <name type="scientific">Candidatus Doudnabacteria bacterium RIFCSPHIGHO2_01_FULL_46_14</name>
    <dbReference type="NCBI Taxonomy" id="1817824"/>
    <lineage>
        <taxon>Bacteria</taxon>
        <taxon>Candidatus Doudnaibacteriota</taxon>
    </lineage>
</organism>
<dbReference type="STRING" id="1817824.A2751_00095"/>
<comment type="caution">
    <text evidence="7">The sequence shown here is derived from an EMBL/GenBank/DDBJ whole genome shotgun (WGS) entry which is preliminary data.</text>
</comment>
<dbReference type="NCBIfam" id="TIGR00168">
    <property type="entry name" value="infC"/>
    <property type="match status" value="1"/>
</dbReference>
<accession>A0A1F5NNU5</accession>
<dbReference type="InterPro" id="IPR036788">
    <property type="entry name" value="T_IF-3_C_sf"/>
</dbReference>
<keyword evidence="3" id="KW-0648">Protein biosynthesis</keyword>
<reference evidence="7 8" key="1">
    <citation type="journal article" date="2016" name="Nat. Commun.">
        <title>Thousands of microbial genomes shed light on interconnected biogeochemical processes in an aquifer system.</title>
        <authorList>
            <person name="Anantharaman K."/>
            <person name="Brown C.T."/>
            <person name="Hug L.A."/>
            <person name="Sharon I."/>
            <person name="Castelle C.J."/>
            <person name="Probst A.J."/>
            <person name="Thomas B.C."/>
            <person name="Singh A."/>
            <person name="Wilkins M.J."/>
            <person name="Karaoz U."/>
            <person name="Brodie E.L."/>
            <person name="Williams K.H."/>
            <person name="Hubbard S.S."/>
            <person name="Banfield J.F."/>
        </authorList>
    </citation>
    <scope>NUCLEOTIDE SEQUENCE [LARGE SCALE GENOMIC DNA]</scope>
</reference>
<feature type="domain" description="Translation initiation factor 3 C-terminal" evidence="5">
    <location>
        <begin position="83"/>
        <end position="168"/>
    </location>
</feature>
<keyword evidence="2 7" id="KW-0396">Initiation factor</keyword>
<comment type="similarity">
    <text evidence="1">Belongs to the IF-3 family.</text>
</comment>
<gene>
    <name evidence="7" type="ORF">A2751_00095</name>
</gene>
<evidence type="ECO:0000313" key="8">
    <source>
        <dbReference type="Proteomes" id="UP000176864"/>
    </source>
</evidence>
<dbReference type="InterPro" id="IPR019815">
    <property type="entry name" value="Translation_initiation_fac_3_C"/>
</dbReference>
<dbReference type="GO" id="GO:0003743">
    <property type="term" value="F:translation initiation factor activity"/>
    <property type="evidence" value="ECO:0007669"/>
    <property type="project" value="UniProtKB-UniRule"/>
</dbReference>
<dbReference type="SUPFAM" id="SSF55200">
    <property type="entry name" value="Translation initiation factor IF3, C-terminal domain"/>
    <property type="match status" value="1"/>
</dbReference>
<name>A0A1F5NNU5_9BACT</name>
<dbReference type="Gene3D" id="3.30.110.10">
    <property type="entry name" value="Translation initiation factor 3 (IF-3), C-terminal domain"/>
    <property type="match status" value="1"/>
</dbReference>
<dbReference type="InterPro" id="IPR019814">
    <property type="entry name" value="Translation_initiation_fac_3_N"/>
</dbReference>
<dbReference type="Pfam" id="PF00707">
    <property type="entry name" value="IF3_C"/>
    <property type="match status" value="1"/>
</dbReference>
<evidence type="ECO:0000256" key="2">
    <source>
        <dbReference type="ARBA" id="ARBA00022540"/>
    </source>
</evidence>
<dbReference type="Pfam" id="PF05198">
    <property type="entry name" value="IF3_N"/>
    <property type="match status" value="1"/>
</dbReference>
<dbReference type="Proteomes" id="UP000176864">
    <property type="component" value="Unassembled WGS sequence"/>
</dbReference>
<dbReference type="PANTHER" id="PTHR10938">
    <property type="entry name" value="TRANSLATION INITIATION FACTOR IF-3"/>
    <property type="match status" value="1"/>
</dbReference>
<dbReference type="GO" id="GO:0032790">
    <property type="term" value="P:ribosome disassembly"/>
    <property type="evidence" value="ECO:0007669"/>
    <property type="project" value="TreeGrafter"/>
</dbReference>
<evidence type="ECO:0000256" key="3">
    <source>
        <dbReference type="ARBA" id="ARBA00022917"/>
    </source>
</evidence>
<dbReference type="PANTHER" id="PTHR10938:SF0">
    <property type="entry name" value="TRANSLATION INITIATION FACTOR IF-3, MITOCHONDRIAL"/>
    <property type="match status" value="1"/>
</dbReference>
<evidence type="ECO:0000256" key="1">
    <source>
        <dbReference type="ARBA" id="ARBA00005439"/>
    </source>
</evidence>
<proteinExistence type="inferred from homology"/>
<dbReference type="EMBL" id="MFEK01000005">
    <property type="protein sequence ID" value="OGE79355.1"/>
    <property type="molecule type" value="Genomic_DNA"/>
</dbReference>
<dbReference type="GO" id="GO:0005737">
    <property type="term" value="C:cytoplasm"/>
    <property type="evidence" value="ECO:0007669"/>
    <property type="project" value="UniProtKB-ARBA"/>
</dbReference>
<evidence type="ECO:0000259" key="6">
    <source>
        <dbReference type="Pfam" id="PF05198"/>
    </source>
</evidence>
<sequence>MQQQNRKNEAIRAPEVRVIDEQGNMLGIMQTAEALAKARESGLDLIEISPKANPPVAKMLSFDKFRYQQEKALQQQRKRQKKVEVKGIRLSVRIGQHDLAFKAGTADKFLDRGDKVKIDMLLRGREKANIDFAAEVIKKFLAAVKVPHVLEQEPKKLGSFITVVIGPKT</sequence>
<dbReference type="InterPro" id="IPR001288">
    <property type="entry name" value="Translation_initiation_fac_3"/>
</dbReference>